<sequence>MFFDNLEYINIDGQTADFPKHFHETFCISLIHQGIEQIEFEDQSFFSEKGSISITNPYEIHANPLSESKVALKFDTIYLSGDLMKYLFEGKNITFENRKINNEKANLLFVQLTKAMDTGNAKTIELALHRFANAIKYHSQENMGTHGKPHFSDFNEIDLYIENNIHEKFNLDDLSRMANINKYGFVKKFKAATGMTPMNYILMKKVFSCKELIDAHTELTDVAYRYNFTDMAHFSKTFKRFVGVSPKKYQTHLIEIL</sequence>
<keyword evidence="6" id="KW-1185">Reference proteome</keyword>
<dbReference type="PANTHER" id="PTHR43280:SF2">
    <property type="entry name" value="HTH-TYPE TRANSCRIPTIONAL REGULATOR EXSA"/>
    <property type="match status" value="1"/>
</dbReference>
<evidence type="ECO:0000313" key="5">
    <source>
        <dbReference type="EMBL" id="SHJ99279.1"/>
    </source>
</evidence>
<evidence type="ECO:0000259" key="4">
    <source>
        <dbReference type="PROSITE" id="PS01124"/>
    </source>
</evidence>
<dbReference type="AlphaFoldDB" id="A0A1M6NU72"/>
<protein>
    <submittedName>
        <fullName evidence="5">AraC-type DNA-binding protein</fullName>
    </submittedName>
</protein>
<dbReference type="PANTHER" id="PTHR43280">
    <property type="entry name" value="ARAC-FAMILY TRANSCRIPTIONAL REGULATOR"/>
    <property type="match status" value="1"/>
</dbReference>
<proteinExistence type="predicted"/>
<dbReference type="PROSITE" id="PS01124">
    <property type="entry name" value="HTH_ARAC_FAMILY_2"/>
    <property type="match status" value="1"/>
</dbReference>
<dbReference type="GO" id="GO:0003700">
    <property type="term" value="F:DNA-binding transcription factor activity"/>
    <property type="evidence" value="ECO:0007669"/>
    <property type="project" value="InterPro"/>
</dbReference>
<name>A0A1M6NU72_9FLAO</name>
<dbReference type="EMBL" id="FQYU01000015">
    <property type="protein sequence ID" value="SHJ99279.1"/>
    <property type="molecule type" value="Genomic_DNA"/>
</dbReference>
<dbReference type="Pfam" id="PF12833">
    <property type="entry name" value="HTH_18"/>
    <property type="match status" value="1"/>
</dbReference>
<organism evidence="5 6">
    <name type="scientific">Pseudozobellia thermophila</name>
    <dbReference type="NCBI Taxonomy" id="192903"/>
    <lineage>
        <taxon>Bacteria</taxon>
        <taxon>Pseudomonadati</taxon>
        <taxon>Bacteroidota</taxon>
        <taxon>Flavobacteriia</taxon>
        <taxon>Flavobacteriales</taxon>
        <taxon>Flavobacteriaceae</taxon>
        <taxon>Pseudozobellia</taxon>
    </lineage>
</organism>
<evidence type="ECO:0000256" key="3">
    <source>
        <dbReference type="ARBA" id="ARBA00023163"/>
    </source>
</evidence>
<keyword evidence="1" id="KW-0805">Transcription regulation</keyword>
<dbReference type="OrthoDB" id="511992at2"/>
<dbReference type="SMART" id="SM00342">
    <property type="entry name" value="HTH_ARAC"/>
    <property type="match status" value="1"/>
</dbReference>
<keyword evidence="2 5" id="KW-0238">DNA-binding</keyword>
<dbReference type="SUPFAM" id="SSF51215">
    <property type="entry name" value="Regulatory protein AraC"/>
    <property type="match status" value="1"/>
</dbReference>
<reference evidence="6" key="1">
    <citation type="submission" date="2016-11" db="EMBL/GenBank/DDBJ databases">
        <authorList>
            <person name="Varghese N."/>
            <person name="Submissions S."/>
        </authorList>
    </citation>
    <scope>NUCLEOTIDE SEQUENCE [LARGE SCALE GENOMIC DNA]</scope>
    <source>
        <strain evidence="6">DSM 19858</strain>
    </source>
</reference>
<dbReference type="Gene3D" id="1.10.10.60">
    <property type="entry name" value="Homeodomain-like"/>
    <property type="match status" value="2"/>
</dbReference>
<dbReference type="Proteomes" id="UP000184543">
    <property type="component" value="Unassembled WGS sequence"/>
</dbReference>
<accession>A0A1M6NU72</accession>
<gene>
    <name evidence="5" type="ORF">SAMN04488513_11552</name>
</gene>
<dbReference type="InterPro" id="IPR020449">
    <property type="entry name" value="Tscrpt_reg_AraC-type_HTH"/>
</dbReference>
<dbReference type="SUPFAM" id="SSF46689">
    <property type="entry name" value="Homeodomain-like"/>
    <property type="match status" value="2"/>
</dbReference>
<dbReference type="PRINTS" id="PR00032">
    <property type="entry name" value="HTHARAC"/>
</dbReference>
<feature type="domain" description="HTH araC/xylS-type" evidence="4">
    <location>
        <begin position="155"/>
        <end position="252"/>
    </location>
</feature>
<keyword evidence="3" id="KW-0804">Transcription</keyword>
<evidence type="ECO:0000313" key="6">
    <source>
        <dbReference type="Proteomes" id="UP000184543"/>
    </source>
</evidence>
<dbReference type="InterPro" id="IPR037923">
    <property type="entry name" value="HTH-like"/>
</dbReference>
<dbReference type="InterPro" id="IPR009057">
    <property type="entry name" value="Homeodomain-like_sf"/>
</dbReference>
<dbReference type="InterPro" id="IPR003313">
    <property type="entry name" value="AraC-bd"/>
</dbReference>
<dbReference type="GO" id="GO:0043565">
    <property type="term" value="F:sequence-specific DNA binding"/>
    <property type="evidence" value="ECO:0007669"/>
    <property type="project" value="InterPro"/>
</dbReference>
<evidence type="ECO:0000256" key="1">
    <source>
        <dbReference type="ARBA" id="ARBA00023015"/>
    </source>
</evidence>
<dbReference type="RefSeq" id="WP_072995704.1">
    <property type="nucleotide sequence ID" value="NZ_FQYU01000015.1"/>
</dbReference>
<evidence type="ECO:0000256" key="2">
    <source>
        <dbReference type="ARBA" id="ARBA00023125"/>
    </source>
</evidence>
<dbReference type="STRING" id="192903.SAMN04488513_11552"/>
<dbReference type="Pfam" id="PF02311">
    <property type="entry name" value="AraC_binding"/>
    <property type="match status" value="1"/>
</dbReference>
<dbReference type="InterPro" id="IPR018060">
    <property type="entry name" value="HTH_AraC"/>
</dbReference>